<name>A0AAF3FGH7_9BILA</name>
<proteinExistence type="predicted"/>
<dbReference type="WBParaSite" id="MBELARI_LOCUS5134">
    <property type="protein sequence ID" value="MBELARI_LOCUS5134"/>
    <property type="gene ID" value="MBELARI_LOCUS5134"/>
</dbReference>
<keyword evidence="2" id="KW-1185">Reference proteome</keyword>
<reference evidence="3" key="1">
    <citation type="submission" date="2024-02" db="UniProtKB">
        <authorList>
            <consortium name="WormBaseParasite"/>
        </authorList>
    </citation>
    <scope>IDENTIFICATION</scope>
</reference>
<evidence type="ECO:0000256" key="1">
    <source>
        <dbReference type="SAM" id="SignalP"/>
    </source>
</evidence>
<evidence type="ECO:0000313" key="2">
    <source>
        <dbReference type="Proteomes" id="UP000887575"/>
    </source>
</evidence>
<organism evidence="2 3">
    <name type="scientific">Mesorhabditis belari</name>
    <dbReference type="NCBI Taxonomy" id="2138241"/>
    <lineage>
        <taxon>Eukaryota</taxon>
        <taxon>Metazoa</taxon>
        <taxon>Ecdysozoa</taxon>
        <taxon>Nematoda</taxon>
        <taxon>Chromadorea</taxon>
        <taxon>Rhabditida</taxon>
        <taxon>Rhabditina</taxon>
        <taxon>Rhabditomorpha</taxon>
        <taxon>Rhabditoidea</taxon>
        <taxon>Rhabditidae</taxon>
        <taxon>Mesorhabditinae</taxon>
        <taxon>Mesorhabditis</taxon>
    </lineage>
</organism>
<protein>
    <submittedName>
        <fullName evidence="3">Uncharacterized protein</fullName>
    </submittedName>
</protein>
<accession>A0AAF3FGH7</accession>
<feature type="signal peptide" evidence="1">
    <location>
        <begin position="1"/>
        <end position="30"/>
    </location>
</feature>
<evidence type="ECO:0000313" key="3">
    <source>
        <dbReference type="WBParaSite" id="MBELARI_LOCUS5134"/>
    </source>
</evidence>
<feature type="chain" id="PRO_5042084276" evidence="1">
    <location>
        <begin position="31"/>
        <end position="189"/>
    </location>
</feature>
<dbReference type="AlphaFoldDB" id="A0AAF3FGH7"/>
<dbReference type="Proteomes" id="UP000887575">
    <property type="component" value="Unassembled WGS sequence"/>
</dbReference>
<sequence>MSSEQLSFNSIFLFFASLLTFCILFTNSAAQSLSQCARIHACGATLTSFPQLVPPTEGSGWGSGESPPLYDELLSPLTHFDYGADSETKEFELCSCANNETCDFADESKKLRFDSMLTLHFCEEPTKQIPNECKGRRGIVRVIGSAHGTGQTLASVTQTLVFCSCPVGFKKVSTNMWDHQELSLNYKCF</sequence>
<keyword evidence="1" id="KW-0732">Signal</keyword>